<proteinExistence type="predicted"/>
<keyword evidence="1" id="KW-1133">Transmembrane helix</keyword>
<reference evidence="2 3" key="1">
    <citation type="submission" date="2015-02" db="EMBL/GenBank/DDBJ databases">
        <title>Genome Sequence of Jannaschia aquimarina DSM28248, a member of the Roseobacter clade.</title>
        <authorList>
            <person name="Voget S."/>
            <person name="Daniel R."/>
        </authorList>
    </citation>
    <scope>NUCLEOTIDE SEQUENCE [LARGE SCALE GENOMIC DNA]</scope>
    <source>
        <strain evidence="2 3">GSW-M26</strain>
    </source>
</reference>
<evidence type="ECO:0000313" key="2">
    <source>
        <dbReference type="EMBL" id="KIT14222.1"/>
    </source>
</evidence>
<dbReference type="AlphaFoldDB" id="A0A0D1CHQ1"/>
<accession>A0A0D1CHQ1</accession>
<organism evidence="2 3">
    <name type="scientific">Jannaschia aquimarina</name>
    <dbReference type="NCBI Taxonomy" id="935700"/>
    <lineage>
        <taxon>Bacteria</taxon>
        <taxon>Pseudomonadati</taxon>
        <taxon>Pseudomonadota</taxon>
        <taxon>Alphaproteobacteria</taxon>
        <taxon>Rhodobacterales</taxon>
        <taxon>Roseobacteraceae</taxon>
        <taxon>Jannaschia</taxon>
    </lineage>
</organism>
<dbReference type="Proteomes" id="UP000032232">
    <property type="component" value="Unassembled WGS sequence"/>
</dbReference>
<keyword evidence="1" id="KW-0812">Transmembrane</keyword>
<evidence type="ECO:0000313" key="3">
    <source>
        <dbReference type="Proteomes" id="UP000032232"/>
    </source>
</evidence>
<keyword evidence="3" id="KW-1185">Reference proteome</keyword>
<protein>
    <submittedName>
        <fullName evidence="2">Uncharacterized protein</fullName>
    </submittedName>
</protein>
<evidence type="ECO:0000256" key="1">
    <source>
        <dbReference type="SAM" id="Phobius"/>
    </source>
</evidence>
<sequence length="58" mass="6631">MTPTTRAFAFWLIRVGIAVALVIAIQAWRGPDPLLWWLAAIYTVISLFTTLMILRSKR</sequence>
<name>A0A0D1CHQ1_9RHOB</name>
<feature type="transmembrane region" description="Helical" evidence="1">
    <location>
        <begin position="34"/>
        <end position="54"/>
    </location>
</feature>
<gene>
    <name evidence="2" type="ORF">jaqu_40160</name>
</gene>
<feature type="transmembrane region" description="Helical" evidence="1">
    <location>
        <begin position="7"/>
        <end position="28"/>
    </location>
</feature>
<comment type="caution">
    <text evidence="2">The sequence shown here is derived from an EMBL/GenBank/DDBJ whole genome shotgun (WGS) entry which is preliminary data.</text>
</comment>
<dbReference type="PATRIC" id="fig|935700.4.peg.4139"/>
<dbReference type="EMBL" id="JYFE01000081">
    <property type="protein sequence ID" value="KIT14222.1"/>
    <property type="molecule type" value="Genomic_DNA"/>
</dbReference>
<dbReference type="STRING" id="935700.jaqu_40160"/>
<dbReference type="RefSeq" id="WP_161793912.1">
    <property type="nucleotide sequence ID" value="NZ_FZPF01000001.1"/>
</dbReference>
<keyword evidence="1" id="KW-0472">Membrane</keyword>